<dbReference type="SUPFAM" id="SSF55120">
    <property type="entry name" value="Pseudouridine synthase"/>
    <property type="match status" value="1"/>
</dbReference>
<dbReference type="NCBIfam" id="TIGR03505">
    <property type="entry name" value="FimV_core"/>
    <property type="match status" value="1"/>
</dbReference>
<dbReference type="InterPro" id="IPR007730">
    <property type="entry name" value="SPOR-like_dom"/>
</dbReference>
<keyword evidence="24" id="KW-0456">Lyase</keyword>
<dbReference type="EMBL" id="CAJNIZ010011112">
    <property type="protein sequence ID" value="CAE7313285.1"/>
    <property type="molecule type" value="Genomic_DNA"/>
</dbReference>
<evidence type="ECO:0000256" key="1">
    <source>
        <dbReference type="ARBA" id="ARBA00001933"/>
    </source>
</evidence>
<evidence type="ECO:0000256" key="19">
    <source>
        <dbReference type="ARBA" id="ARBA00022898"/>
    </source>
</evidence>
<dbReference type="InterPro" id="IPR036565">
    <property type="entry name" value="Mur-like_cat_sf"/>
</dbReference>
<keyword evidence="29" id="KW-0732">Signal</keyword>
<dbReference type="InterPro" id="IPR020103">
    <property type="entry name" value="PsdUridine_synth_cat_dom_sf"/>
</dbReference>
<dbReference type="CDD" id="cd06223">
    <property type="entry name" value="PRTases_typeI"/>
    <property type="match status" value="1"/>
</dbReference>
<dbReference type="FunFam" id="3.40.50.1100:FF:000004">
    <property type="entry name" value="Tryptophan synthase beta chain"/>
    <property type="match status" value="1"/>
</dbReference>
<dbReference type="SUPFAM" id="SSF53244">
    <property type="entry name" value="MurD-like peptide ligases, peptide-binding domain"/>
    <property type="match status" value="1"/>
</dbReference>
<dbReference type="GO" id="GO:0004044">
    <property type="term" value="F:amidophosphoribosyltransferase activity"/>
    <property type="evidence" value="ECO:0007669"/>
    <property type="project" value="InterPro"/>
</dbReference>
<dbReference type="SUPFAM" id="SSF51366">
    <property type="entry name" value="Ribulose-phoshate binding barrel"/>
    <property type="match status" value="1"/>
</dbReference>
<dbReference type="Gene3D" id="3.60.20.10">
    <property type="entry name" value="Glutamine Phosphoribosylpyrophosphate, subunit 1, domain 1"/>
    <property type="match status" value="1"/>
</dbReference>
<dbReference type="HAMAP" id="MF_00171">
    <property type="entry name" value="TruA"/>
    <property type="match status" value="1"/>
</dbReference>
<accession>A0A812NEX6</accession>
<feature type="chain" id="PRO_5032405738" evidence="29">
    <location>
        <begin position="17"/>
        <end position="4321"/>
    </location>
</feature>
<evidence type="ECO:0000256" key="12">
    <source>
        <dbReference type="ARBA" id="ARBA00022694"/>
    </source>
</evidence>
<dbReference type="UniPathway" id="UPA00074">
    <property type="reaction ID" value="UER00124"/>
</dbReference>
<dbReference type="SUPFAM" id="SSF56235">
    <property type="entry name" value="N-terminal nucleophile aminohydrolases (Ntn hydrolases)"/>
    <property type="match status" value="1"/>
</dbReference>
<feature type="compositionally biased region" description="Acidic residues" evidence="27">
    <location>
        <begin position="459"/>
        <end position="474"/>
    </location>
</feature>
<feature type="region of interest" description="Disordered" evidence="27">
    <location>
        <begin position="384"/>
        <end position="405"/>
    </location>
</feature>
<dbReference type="GO" id="GO:0004326">
    <property type="term" value="F:tetrahydrofolylpolyglutamate synthase activity"/>
    <property type="evidence" value="ECO:0007669"/>
    <property type="project" value="InterPro"/>
</dbReference>
<keyword evidence="19" id="KW-0663">Pyridoxal phosphate</keyword>
<keyword evidence="14" id="KW-0547">Nucleotide-binding</keyword>
<dbReference type="InterPro" id="IPR006654">
    <property type="entry name" value="Trp_synth_beta"/>
</dbReference>
<evidence type="ECO:0000256" key="28">
    <source>
        <dbReference type="SAM" id="Phobius"/>
    </source>
</evidence>
<dbReference type="InterPro" id="IPR041628">
    <property type="entry name" value="ChlI/MoxR_AAA_lid"/>
</dbReference>
<dbReference type="GO" id="GO:0003723">
    <property type="term" value="F:RNA binding"/>
    <property type="evidence" value="ECO:0007669"/>
    <property type="project" value="InterPro"/>
</dbReference>
<feature type="transmembrane region" description="Helical" evidence="28">
    <location>
        <begin position="2229"/>
        <end position="2248"/>
    </location>
</feature>
<dbReference type="InterPro" id="IPR036052">
    <property type="entry name" value="TrpB-like_PALP_sf"/>
</dbReference>
<dbReference type="SMART" id="SM00382">
    <property type="entry name" value="AAA"/>
    <property type="match status" value="1"/>
</dbReference>
<evidence type="ECO:0000256" key="18">
    <source>
        <dbReference type="ARBA" id="ARBA00022842"/>
    </source>
</evidence>
<evidence type="ECO:0000256" key="4">
    <source>
        <dbReference type="ARBA" id="ARBA00005209"/>
    </source>
</evidence>
<feature type="region of interest" description="Disordered" evidence="27">
    <location>
        <begin position="129"/>
        <end position="178"/>
    </location>
</feature>
<evidence type="ECO:0000259" key="30">
    <source>
        <dbReference type="PROSITE" id="PS51278"/>
    </source>
</evidence>
<dbReference type="InterPro" id="IPR003593">
    <property type="entry name" value="AAA+_ATPase"/>
</dbReference>
<dbReference type="GO" id="GO:0001522">
    <property type="term" value="P:pseudouridine synthesis"/>
    <property type="evidence" value="ECO:0007669"/>
    <property type="project" value="InterPro"/>
</dbReference>
<dbReference type="InterPro" id="IPR004101">
    <property type="entry name" value="Mur_ligase_C"/>
</dbReference>
<dbReference type="Gene3D" id="3.40.50.2020">
    <property type="match status" value="1"/>
</dbReference>
<feature type="transmembrane region" description="Helical" evidence="28">
    <location>
        <begin position="3446"/>
        <end position="3478"/>
    </location>
</feature>
<feature type="region of interest" description="Disordered" evidence="27">
    <location>
        <begin position="254"/>
        <end position="279"/>
    </location>
</feature>
<feature type="region of interest" description="Disordered" evidence="27">
    <location>
        <begin position="640"/>
        <end position="719"/>
    </location>
</feature>
<dbReference type="InterPro" id="IPR011703">
    <property type="entry name" value="ATPase_AAA-3"/>
</dbReference>
<dbReference type="UniPathway" id="UPA00035">
    <property type="reaction ID" value="UER00044"/>
</dbReference>
<evidence type="ECO:0000256" key="25">
    <source>
        <dbReference type="ARBA" id="ARBA00023444"/>
    </source>
</evidence>
<evidence type="ECO:0000256" key="2">
    <source>
        <dbReference type="ARBA" id="ARBA00004141"/>
    </source>
</evidence>
<evidence type="ECO:0000313" key="33">
    <source>
        <dbReference type="Proteomes" id="UP000649617"/>
    </source>
</evidence>
<dbReference type="CDD" id="cd00009">
    <property type="entry name" value="AAA"/>
    <property type="match status" value="1"/>
</dbReference>
<keyword evidence="17" id="KW-0067">ATP-binding</keyword>
<feature type="compositionally biased region" description="Acidic residues" evidence="27">
    <location>
        <begin position="661"/>
        <end position="697"/>
    </location>
</feature>
<keyword evidence="20 28" id="KW-1133">Transmembrane helix</keyword>
<evidence type="ECO:0000256" key="10">
    <source>
        <dbReference type="ARBA" id="ARBA00022676"/>
    </source>
</evidence>
<feature type="transmembrane region" description="Helical" evidence="28">
    <location>
        <begin position="2254"/>
        <end position="2275"/>
    </location>
</feature>
<dbReference type="InterPro" id="IPR020012">
    <property type="entry name" value="LysM_FimV"/>
</dbReference>
<feature type="transmembrane region" description="Helical" evidence="28">
    <location>
        <begin position="3982"/>
        <end position="4003"/>
    </location>
</feature>
<comment type="pathway">
    <text evidence="25">Porphyrin-containing compound metabolism.</text>
</comment>
<dbReference type="Pfam" id="PF08245">
    <property type="entry name" value="Mur_ligase_M"/>
    <property type="match status" value="1"/>
</dbReference>
<comment type="pathway">
    <text evidence="3">Amino-acid biosynthesis; L-tryptophan biosynthesis; L-tryptophan from chorismate: step 5/5.</text>
</comment>
<evidence type="ECO:0000256" key="9">
    <source>
        <dbReference type="ARBA" id="ARBA00022605"/>
    </source>
</evidence>
<dbReference type="InterPro" id="IPR003825">
    <property type="entry name" value="Colicin-V_CvpA"/>
</dbReference>
<evidence type="ECO:0000256" key="23">
    <source>
        <dbReference type="ARBA" id="ARBA00023235"/>
    </source>
</evidence>
<keyword evidence="10" id="KW-0808">Transferase</keyword>
<comment type="similarity">
    <text evidence="6">Belongs to the tRNA pseudouridine synthase TruA family.</text>
</comment>
<evidence type="ECO:0000256" key="7">
    <source>
        <dbReference type="ARBA" id="ARBA00010138"/>
    </source>
</evidence>
<dbReference type="Gene3D" id="1.20.58.2200">
    <property type="match status" value="1"/>
</dbReference>
<dbReference type="NCBIfam" id="TIGR00071">
    <property type="entry name" value="hisT_truA"/>
    <property type="match status" value="1"/>
</dbReference>
<dbReference type="InterPro" id="IPR012347">
    <property type="entry name" value="Ferritin-like"/>
</dbReference>
<feature type="transmembrane region" description="Helical" evidence="28">
    <location>
        <begin position="3182"/>
        <end position="3202"/>
    </location>
</feature>
<evidence type="ECO:0000256" key="20">
    <source>
        <dbReference type="ARBA" id="ARBA00022989"/>
    </source>
</evidence>
<keyword evidence="11 28" id="KW-0812">Transmembrane</keyword>
<dbReference type="SUPFAM" id="SSF53686">
    <property type="entry name" value="Tryptophan synthase beta subunit-like PLP-dependent enzymes"/>
    <property type="match status" value="1"/>
</dbReference>
<dbReference type="CDD" id="cd02570">
    <property type="entry name" value="PseudoU_synth_EcTruA"/>
    <property type="match status" value="1"/>
</dbReference>
<feature type="transmembrane region" description="Helical" evidence="28">
    <location>
        <begin position="2287"/>
        <end position="2308"/>
    </location>
</feature>
<feature type="transmembrane region" description="Helical" evidence="28">
    <location>
        <begin position="3159"/>
        <end position="3176"/>
    </location>
</feature>
<dbReference type="SUPFAM" id="SSF52540">
    <property type="entry name" value="P-loop containing nucleoside triphosphate hydrolases"/>
    <property type="match status" value="1"/>
</dbReference>
<dbReference type="NCBIfam" id="TIGR00263">
    <property type="entry name" value="trpB"/>
    <property type="match status" value="1"/>
</dbReference>
<evidence type="ECO:0000256" key="8">
    <source>
        <dbReference type="ARBA" id="ARBA00022598"/>
    </source>
</evidence>
<dbReference type="InterPro" id="IPR000836">
    <property type="entry name" value="PRTase_dom"/>
</dbReference>
<dbReference type="Pfam" id="PF13522">
    <property type="entry name" value="GATase_6"/>
    <property type="match status" value="1"/>
</dbReference>
<dbReference type="InterPro" id="IPR020097">
    <property type="entry name" value="PsdUridine_synth_TruA_a/b_dom"/>
</dbReference>
<evidence type="ECO:0000259" key="31">
    <source>
        <dbReference type="PROSITE" id="PS51724"/>
    </source>
</evidence>
<dbReference type="GO" id="GO:0004834">
    <property type="term" value="F:tryptophan synthase activity"/>
    <property type="evidence" value="ECO:0007669"/>
    <property type="project" value="UniProtKB-EC"/>
</dbReference>
<dbReference type="CDD" id="cd06446">
    <property type="entry name" value="Trp-synth_B"/>
    <property type="match status" value="1"/>
</dbReference>
<dbReference type="InterPro" id="IPR009078">
    <property type="entry name" value="Ferritin-like_SF"/>
</dbReference>
<dbReference type="GO" id="GO:0016020">
    <property type="term" value="C:membrane"/>
    <property type="evidence" value="ECO:0007669"/>
    <property type="project" value="UniProtKB-SubCell"/>
</dbReference>
<dbReference type="GO" id="GO:0042834">
    <property type="term" value="F:peptidoglycan binding"/>
    <property type="evidence" value="ECO:0007669"/>
    <property type="project" value="InterPro"/>
</dbReference>
<dbReference type="Gene3D" id="3.90.190.20">
    <property type="entry name" value="Mur ligase, C-terminal domain"/>
    <property type="match status" value="1"/>
</dbReference>
<keyword evidence="8" id="KW-0436">Ligase</keyword>
<dbReference type="PROSITE" id="PS51278">
    <property type="entry name" value="GATASE_TYPE_2"/>
    <property type="match status" value="1"/>
</dbReference>
<keyword evidence="21 28" id="KW-0472">Membrane</keyword>
<dbReference type="HAMAP" id="MF_00131">
    <property type="entry name" value="Trp_synth_alpha"/>
    <property type="match status" value="1"/>
</dbReference>
<dbReference type="NCBIfam" id="TIGR03504">
    <property type="entry name" value="FimV_Cterm"/>
    <property type="match status" value="1"/>
</dbReference>
<dbReference type="InterPro" id="IPR011060">
    <property type="entry name" value="RibuloseP-bd_barrel"/>
</dbReference>
<comment type="similarity">
    <text evidence="7">In the C-terminal section; belongs to the purine/pyrimidine phosphoribosyltransferase family.</text>
</comment>
<dbReference type="Gene3D" id="3.10.620.30">
    <property type="match status" value="1"/>
</dbReference>
<feature type="region of interest" description="Disordered" evidence="27">
    <location>
        <begin position="739"/>
        <end position="771"/>
    </location>
</feature>
<dbReference type="Pfam" id="PF01416">
    <property type="entry name" value="PseudoU_synth_1"/>
    <property type="match status" value="2"/>
</dbReference>
<dbReference type="Gene3D" id="3.30.70.1070">
    <property type="entry name" value="Sporulation related repeat"/>
    <property type="match status" value="1"/>
</dbReference>
<evidence type="ECO:0000256" key="3">
    <source>
        <dbReference type="ARBA" id="ARBA00004733"/>
    </source>
</evidence>
<dbReference type="InterPro" id="IPR036680">
    <property type="entry name" value="SPOR-like_sf"/>
</dbReference>
<comment type="cofactor">
    <cofactor evidence="1">
        <name>pyridoxal 5'-phosphate</name>
        <dbReference type="ChEBI" id="CHEBI:597326"/>
    </cofactor>
</comment>
<dbReference type="GO" id="GO:0005524">
    <property type="term" value="F:ATP binding"/>
    <property type="evidence" value="ECO:0007669"/>
    <property type="project" value="UniProtKB-KW"/>
</dbReference>
<feature type="transmembrane region" description="Helical" evidence="28">
    <location>
        <begin position="3498"/>
        <end position="3528"/>
    </location>
</feature>
<evidence type="ECO:0000313" key="32">
    <source>
        <dbReference type="EMBL" id="CAE7313285.1"/>
    </source>
</evidence>
<evidence type="ECO:0000256" key="21">
    <source>
        <dbReference type="ARBA" id="ARBA00023136"/>
    </source>
</evidence>
<dbReference type="InterPro" id="IPR023026">
    <property type="entry name" value="Trp_synth_beta/beta-like"/>
</dbReference>
<evidence type="ECO:0000256" key="27">
    <source>
        <dbReference type="SAM" id="MobiDB-lite"/>
    </source>
</evidence>
<dbReference type="SUPFAM" id="SSF110997">
    <property type="entry name" value="Sporulation related repeat"/>
    <property type="match status" value="1"/>
</dbReference>
<name>A0A812NEX6_SYMPI</name>
<dbReference type="InterPro" id="IPR013785">
    <property type="entry name" value="Aldolase_TIM"/>
</dbReference>
<dbReference type="Gene3D" id="3.20.20.70">
    <property type="entry name" value="Aldolase class I"/>
    <property type="match status" value="1"/>
</dbReference>
<evidence type="ECO:0000256" key="11">
    <source>
        <dbReference type="ARBA" id="ARBA00022692"/>
    </source>
</evidence>
<evidence type="ECO:0000256" key="13">
    <source>
        <dbReference type="ARBA" id="ARBA00022723"/>
    </source>
</evidence>
<evidence type="ECO:0000256" key="15">
    <source>
        <dbReference type="ARBA" id="ARBA00022755"/>
    </source>
</evidence>
<comment type="similarity">
    <text evidence="5">Belongs to the folylpolyglutamate synthase family.</text>
</comment>
<evidence type="ECO:0000256" key="17">
    <source>
        <dbReference type="ARBA" id="ARBA00022840"/>
    </source>
</evidence>
<dbReference type="Gene3D" id="1.10.8.80">
    <property type="entry name" value="Magnesium chelatase subunit I, C-Terminal domain"/>
    <property type="match status" value="1"/>
</dbReference>
<feature type="domain" description="SPOR" evidence="31">
    <location>
        <begin position="2155"/>
        <end position="2238"/>
    </location>
</feature>
<dbReference type="GO" id="GO:0009403">
    <property type="term" value="P:toxin biosynthetic process"/>
    <property type="evidence" value="ECO:0007669"/>
    <property type="project" value="InterPro"/>
</dbReference>
<dbReference type="Pfam" id="PF00291">
    <property type="entry name" value="PALP"/>
    <property type="match status" value="1"/>
</dbReference>
<dbReference type="InterPro" id="IPR002931">
    <property type="entry name" value="Transglutaminase-like"/>
</dbReference>
<keyword evidence="9" id="KW-0028">Amino-acid biosynthesis</keyword>
<dbReference type="InterPro" id="IPR013221">
    <property type="entry name" value="Mur_ligase_cen"/>
</dbReference>
<organism evidence="32 33">
    <name type="scientific">Symbiodinium pilosum</name>
    <name type="common">Dinoflagellate</name>
    <dbReference type="NCBI Taxonomy" id="2952"/>
    <lineage>
        <taxon>Eukaryota</taxon>
        <taxon>Sar</taxon>
        <taxon>Alveolata</taxon>
        <taxon>Dinophyceae</taxon>
        <taxon>Suessiales</taxon>
        <taxon>Symbiodiniaceae</taxon>
        <taxon>Symbiodinium</taxon>
    </lineage>
</organism>
<dbReference type="InterPro" id="IPR021878">
    <property type="entry name" value="TgpA_N"/>
</dbReference>
<dbReference type="SUPFAM" id="SSF47240">
    <property type="entry name" value="Ferritin-like"/>
    <property type="match status" value="1"/>
</dbReference>
<dbReference type="Pfam" id="PF06175">
    <property type="entry name" value="MiaE"/>
    <property type="match status" value="1"/>
</dbReference>
<dbReference type="Pfam" id="PF17863">
    <property type="entry name" value="AAA_lid_2"/>
    <property type="match status" value="1"/>
</dbReference>
<dbReference type="NCBIfam" id="TIGR00262">
    <property type="entry name" value="trpA"/>
    <property type="match status" value="1"/>
</dbReference>
<feature type="transmembrane region" description="Helical" evidence="28">
    <location>
        <begin position="3563"/>
        <end position="3584"/>
    </location>
</feature>
<evidence type="ECO:0000256" key="6">
    <source>
        <dbReference type="ARBA" id="ARBA00009375"/>
    </source>
</evidence>
<dbReference type="OrthoDB" id="1716816at2759"/>
<evidence type="ECO:0000256" key="5">
    <source>
        <dbReference type="ARBA" id="ARBA00008276"/>
    </source>
</evidence>
<dbReference type="InterPro" id="IPR002028">
    <property type="entry name" value="Trp_synthase_suA"/>
</dbReference>
<dbReference type="InterPro" id="IPR020094">
    <property type="entry name" value="TruA/RsuA/RluB/E/F_N"/>
</dbReference>
<gene>
    <name evidence="32" type="primary">purF</name>
    <name evidence="32" type="ORF">SPIL2461_LOCUS7157</name>
</gene>
<dbReference type="InterPro" id="IPR001926">
    <property type="entry name" value="TrpB-like_PALP"/>
</dbReference>
<comment type="caution">
    <text evidence="32">The sequence shown here is derived from an EMBL/GenBank/DDBJ whole genome shotgun (WGS) entry which is preliminary data.</text>
</comment>
<dbReference type="InterPro" id="IPR036615">
    <property type="entry name" value="Mur_ligase_C_dom_sf"/>
</dbReference>
<dbReference type="Pfam" id="PF00290">
    <property type="entry name" value="Trp_syntA"/>
    <property type="match status" value="1"/>
</dbReference>
<dbReference type="InterPro" id="IPR005854">
    <property type="entry name" value="PurF"/>
</dbReference>
<dbReference type="Pfam" id="PF02674">
    <property type="entry name" value="Colicin_V"/>
    <property type="match status" value="1"/>
</dbReference>
<keyword evidence="33" id="KW-1185">Reference proteome</keyword>
<dbReference type="GO" id="GO:0045301">
    <property type="term" value="F:tRNA 2-(methylsulfanyl)-N(6)-isopentenyladenosine(37) hydroxylase activity"/>
    <property type="evidence" value="ECO:0007669"/>
    <property type="project" value="InterPro"/>
</dbReference>
<dbReference type="Gene3D" id="3.40.50.1100">
    <property type="match status" value="2"/>
</dbReference>
<keyword evidence="23" id="KW-0413">Isomerase</keyword>
<evidence type="ECO:0000256" key="16">
    <source>
        <dbReference type="ARBA" id="ARBA00022822"/>
    </source>
</evidence>
<dbReference type="Pfam" id="PF00156">
    <property type="entry name" value="Pribosyltran"/>
    <property type="match status" value="1"/>
</dbReference>
<keyword evidence="10" id="KW-0328">Glycosyltransferase</keyword>
<dbReference type="GO" id="GO:0009982">
    <property type="term" value="F:pseudouridine synthase activity"/>
    <property type="evidence" value="ECO:0007669"/>
    <property type="project" value="InterPro"/>
</dbReference>
<feature type="region of interest" description="Disordered" evidence="27">
    <location>
        <begin position="503"/>
        <end position="528"/>
    </location>
</feature>
<dbReference type="Pfam" id="PF11992">
    <property type="entry name" value="TgpA_N"/>
    <property type="match status" value="1"/>
</dbReference>
<dbReference type="SUPFAM" id="SSF53271">
    <property type="entry name" value="PRTase-like"/>
    <property type="match status" value="1"/>
</dbReference>
<dbReference type="PANTHER" id="PTHR48077">
    <property type="entry name" value="TRYPTOPHAN SYNTHASE-RELATED"/>
    <property type="match status" value="1"/>
</dbReference>
<evidence type="ECO:0000256" key="29">
    <source>
        <dbReference type="SAM" id="SignalP"/>
    </source>
</evidence>
<dbReference type="HAMAP" id="MF_00133">
    <property type="entry name" value="Trp_synth_beta"/>
    <property type="match status" value="1"/>
</dbReference>
<dbReference type="Gene3D" id="1.20.1260.10">
    <property type="match status" value="1"/>
</dbReference>
<dbReference type="NCBIfam" id="TIGR01134">
    <property type="entry name" value="purF"/>
    <property type="match status" value="1"/>
</dbReference>
<feature type="compositionally biased region" description="Polar residues" evidence="27">
    <location>
        <begin position="512"/>
        <end position="525"/>
    </location>
</feature>
<dbReference type="Proteomes" id="UP000649617">
    <property type="component" value="Unassembled WGS sequence"/>
</dbReference>
<dbReference type="CDD" id="cd00715">
    <property type="entry name" value="GPATase_N"/>
    <property type="match status" value="1"/>
</dbReference>
<keyword evidence="13" id="KW-0479">Metal-binding</keyword>
<feature type="transmembrane region" description="Helical" evidence="28">
    <location>
        <begin position="3540"/>
        <end position="3557"/>
    </location>
</feature>
<feature type="compositionally biased region" description="Low complexity" evidence="27">
    <location>
        <begin position="134"/>
        <end position="154"/>
    </location>
</feature>
<dbReference type="InterPro" id="IPR017932">
    <property type="entry name" value="GATase_2_dom"/>
</dbReference>
<dbReference type="InterPro" id="IPR020095">
    <property type="entry name" value="PsdUridine_synth_TruA_C"/>
</dbReference>
<dbReference type="Pfam" id="PF07726">
    <property type="entry name" value="AAA_3"/>
    <property type="match status" value="1"/>
</dbReference>
<evidence type="ECO:0000256" key="26">
    <source>
        <dbReference type="ARBA" id="ARBA00049047"/>
    </source>
</evidence>
<feature type="transmembrane region" description="Helical" evidence="28">
    <location>
        <begin position="407"/>
        <end position="430"/>
    </location>
</feature>
<proteinExistence type="inferred from homology"/>
<dbReference type="NCBIfam" id="TIGR01499">
    <property type="entry name" value="folC"/>
    <property type="match status" value="1"/>
</dbReference>
<dbReference type="SMART" id="SM00460">
    <property type="entry name" value="TGc"/>
    <property type="match status" value="1"/>
</dbReference>
<dbReference type="HAMAP" id="MF_01931">
    <property type="entry name" value="PurF"/>
    <property type="match status" value="1"/>
</dbReference>
<dbReference type="GO" id="GO:0009113">
    <property type="term" value="P:purine nucleobase biosynthetic process"/>
    <property type="evidence" value="ECO:0007669"/>
    <property type="project" value="InterPro"/>
</dbReference>
<dbReference type="Gene3D" id="3.30.70.660">
    <property type="entry name" value="Pseudouridine synthase I, catalytic domain, C-terminal subdomain"/>
    <property type="match status" value="1"/>
</dbReference>
<evidence type="ECO:0000256" key="24">
    <source>
        <dbReference type="ARBA" id="ARBA00023239"/>
    </source>
</evidence>
<dbReference type="Pfam" id="PF05036">
    <property type="entry name" value="SPOR"/>
    <property type="match status" value="1"/>
</dbReference>
<keyword evidence="18" id="KW-0460">Magnesium</keyword>
<dbReference type="InterPro" id="IPR001645">
    <property type="entry name" value="Folylpolyglutamate_synth"/>
</dbReference>
<dbReference type="GO" id="GO:0016887">
    <property type="term" value="F:ATP hydrolysis activity"/>
    <property type="evidence" value="ECO:0007669"/>
    <property type="project" value="InterPro"/>
</dbReference>
<dbReference type="GO" id="GO:0006189">
    <property type="term" value="P:'de novo' IMP biosynthetic process"/>
    <property type="evidence" value="ECO:0007669"/>
    <property type="project" value="UniProtKB-UniPathway"/>
</dbReference>
<dbReference type="InterPro" id="IPR027417">
    <property type="entry name" value="P-loop_NTPase"/>
</dbReference>
<keyword evidence="15" id="KW-0658">Purine biosynthesis</keyword>
<dbReference type="Pfam" id="PF01841">
    <property type="entry name" value="Transglut_core"/>
    <property type="match status" value="1"/>
</dbReference>
<feature type="compositionally biased region" description="Polar residues" evidence="27">
    <location>
        <begin position="264"/>
        <end position="279"/>
    </location>
</feature>
<feature type="signal peptide" evidence="29">
    <location>
        <begin position="1"/>
        <end position="16"/>
    </location>
</feature>
<sequence length="4321" mass="475021">MALLATSLAAPVHTWALGLDELDVSSALNERFVGTIELLDAQGLQPSEIVVSMASREDFDRVGVERFFYLTNLKFNVENENGTAIVKVSSTQPIAEPYLNFIVEVLWPRGRLLKEYTVLLDPPTFSQAAAPTVQTPSQAAPSVAQQPAQQPASAGTRVDLQPRSSRPPAPRAPVDGLMTTRDDTLWKIASRTLPSDRVSVNQQMLAIQRKNPQAFMRGNINLLKAGYVLDIPSEDEALGVNTAAATQEVAAQTQAWRSGDDNEQLASNTPAATPLEDQQPQLRSAVDATQTTAQNNTVADQGQGQVRILASSGELASGTASGEDPSVNVLIGEKETLSRQVDELTYQLDREKEIAANEVTVRDRQLEVKNQELAAMAERLRELEEQAAQAPQKQNQSPNTSSPDTPWWMSPMVLFGVIVLLILFLVVVLIRLRSARAEQEAFENEFFDEPVDDQSAAVEVEEEQSSDYEEEAEDNAASGAVEPFIGDLDDVEDVEELDHLALDEEQSDSDAAATQPSADSTQNEAGKTGDAIGEAEIYIAYGRYGQAANLLTSVLNSEPERWDVRLKLLEVFVESSDEAAFSEQAQYILDHCDDEEVLMACRDLEAQFDSSIVNLSDDDAAEDAQNSSDDDVLELDLDELDSSETSSSAQDPLTDLSAQTESDDMLDDADTAEENPDIEFELEFDDTDDVITNDTTDDDKGAGDELGGDLGIDFDPDRTPLDEAVATSADDAVELELDLDDQETENEPELDFTSETPDTGDDFEFDNPEEGDINATKLDLAEAYIDMGDEDGAQDILKEVIEEGSSEQQQKAEDGLLAADIQAVIVTSYVIGVTYNGAPYRGWQRQVQQNTVQGEIEAALRRIANDSVTLSVAGRTDAGVHATGQVAAFSTATQRSLHDWHRGLNALTSDSIHIDWIQVAKKAFHPRYSATARRYVYVYHDVGYSHPHLQGQVWGCGPLDADAMHRAGQRLIGEHDFTSFRGSGCQSITPLRRVNLLQVRRQGEFVLLDIEANAFLLHMVRNIARALHDVGAARHTGNAVTPNSPADWLALKDRSVVGATAPPSGLYLTAVSYPGYDLPPAEAKRYTTAWALMLDTFVDGQPGSNYAQPGDNGLFGEYGGRYVAETLTHALDQLAELYEQVRHDPEFQQELHEDLTDYVGRPTPLYFAKRLTAELGGAKVYLKREDLNHTGAHKICNTIGQALLAKRMGKPRVIAETGAGQHGVATATVAARLGLKCDVYMGAEDVERQSLNVYRMKLLGANVIPVHSGSKTLKDALNEAMRDWVTNVDDTHYIIGTVAGPHPFPMLVRDFASIIGSEARAQILAKEGRLPDVAVACVGGGSNAMGLFYPFIDDLDVELVGVEAGGRGIETGAHAAPLNDGKVGVLHGNRTYLMADADGQIAQTHSISAGLDYPGVGPEHSHLKDIGRARYDSATDDETMAAFRILNRTEGILAALESSHAIAWVVKNAPSMDPDDIILVNLSGRGDKDINTIAKLVGVPFSDPEAEGPAIQASSERALHNGTTLVRVLQMITEFRQTNTHTPIVLMGYLNSILAMPDFPQRAQDAGVDGLIMVNLPPESAAELQPQLQACHIDLIYLIAPTTTDERARFILQNASGFVYYVSLKGITGADNLDTESVSARLAQLRQHTDLPLCVGFGIKTPETAEAVATFADGVVIGSALVNLLAEHADNVEAGATALKQAAQAYIAEQHWQTIDMGLQRMQTMVARLNLQQPAAKIITVAGTNGKGSTCYAAEAMLLQAGLSVGTTLSPHVSRFNERVRINGEQADDAFLCAAFTAIDAQRQDLPLTYFEFSALAALWCFKQSNVDVCILEIGLGGRLDAFNVIDADIAVITSIGLDHQQFLGETREAIGTEKAGILRQEQQVVLGPDMPDSVLLAAAQLGLEPIVLGRTWQVRPNAGEATWALYENEQCRLNAQPYHQCSPQNLVIAYLATRSLTRSPVSVIARVNPVLQMPGRMQQLFHQGRRIVLDVAHNPAAATFLAREMAQRNWRPKLIVCGMLRDKDHAGVYEAIAARTDAPWLLLDTDGERGLSAVDLHRRLPPASHAEPIQWDNLISELSTATQSGDVILAFGSFDLVARVNELININALAEFDDVVPVTDVVERVEALREEVDEDGFDTSSETRFGEPTLARATEQTRVWAVQAASFASKDNALAFQQSLREAGYEAFTSTVRGSRSGEELVRVAVGPLLNLNEAQTIQKQIENRLDIVIATVVLLSAVIGLIRGLMKEVLSLAAWVVAFVVAMYFSPFVALNLPASWGAESVRMVIAFACLFIASLIVAGILQWLIAKLVETTGLTGTDRFLGFLFGSARGLLVAIVMLMILREIGSDTGWWQASILQEQLLAFEGDVRNLLQQAKDLARDGPVNQAIYDALTVLQHRGQDAAGMVTSDGNKLHLRKANGLVRDVFRQEHMQLLNGNIGIGHVRYPTAGSSSSAEAQPMYVNSPYGITLAHNGNLTNADQLKADLFAEDLRHINTASDSEVLLNVLAHELQQQRALDPTPNEIFKAVAGVHKRCRGAYAAVAMIIGCGVLGFRDPYGIRPLVYGERQTEQGTEYMLASESVALDLQGYTLLGSVAPGEAIFITSDGHIHRQVCAEKTQLVPCIFEHVYLARPDSIMDDISVYKSRLRMGEHLAARIIEHYGQHTHDIDVVIPIPDTGRTAALPLAHQLDVKFREGFVKNRYIGRTFIMPGQQERKKSVRQKLNVIELEFRDKNVLLVDDSIVRGTTTQQIIQMARDAGARKVYMASAAPALRYQNVYGIDMPARQEFVANERSDEEVAKIIGADWLVYQDINDLKNSAREGNPAVDDFECSAFDGHYVTGDIDADYLSQLSLARSDQNKQRSDAQLNPDALNTVLLGKEQQIKLSLACLFAGGHLLIEDLPGMGKTLLSHALAKTLGLSYNRIQFTSDVLPSDIIGATIFDKQSNSFRFIEGPLFAQLVLADEINRATPKSQSALLEAMEERQVTNDGVSMPLPSPFFVIATQNPSTQSGTFALPESQLDRFLMRIELGYPEPAAERELLMHGDRRTHLNTLAAIISPAELSNIQAAVRAIKASEPVIDYVQRIIAFSRLGSEFAFGLSPRGALALLQSAKAWALINDRSHVVPEDVQAVLPSVVEHRLRESADFTGHGGGALAQKLLGFAFAGLLLMLILGAINYQNSLVYATAFLLGSMFVITILYTFRNLSGLSIEMADSHSGFVGEHIEFSVRVERPKGRGREGIQIGWPNGYKQWVEIFDTQASVVSLYVTADKRGWLRPGRMLVETYFPLGLLRAWTWVDINARGLVYPKPIFSDSPQSHSGSHRDDGVLIDPLGSDDFVDLRGYVPGDPIRNILWRSYARSDELVVKRYASYQEPRLWFDFDQLSGDVEEKLSRLAWDNCTLIRFYGNWPCLVIVILSNPVMGKQPITPGKNAPQVGMAYQIPRNSLALLMISQVVVILPLAVYITPWIIGVGLFSGYWRTQVYRGRWGYPAGWVKAVLVFAGVFGIALSGYGTFSLEAATSLLVLAFALKLLEMKTRRDAYLVIFLSYFLIATAFLFDQAITMAAYQVLAAVIITAAMVGMNQLQSRVRPLASIKLAAALIFQALPLTIVLFLLFPRIAPLWSIPMPSSATTGISDSIKPGDVANLTMSNELAFRAVFEDEVPPTRELYWRGLVYSEFDQGTWTVGRPLPPKAAPPAPVGPGIGYEVFLEPTQAEWLFSLDTPVDYEPRLKMLGDYRLINPESILSVKRYRLVSDPQYIQDLELHGLLERRETRLPDDDNPRIRAYARALRAEVGSPSAMVEAMLSQIRNRDYVYTLQPPTLSSINSVDEFWFDTRRGFCTHYAGAMVFALRAADIPARMVGGYQGGEVNPRTGHVEVRQYLAHAWVEVWIEGAGWTRVDPTAAVAPARVENGLNAALSGEDRAALSFLTNARLGEADLLSSALQFFDSIEHRWNFWVVGYDAASQSGVLQKLLGKVTPARIGMALAIGGGVSMLLVALTLFWRRRPSQRNPAERRFFKFASAMARQGYARAPNETPAAYLRRLALKAELDPQPMVQRLQSFMYDPEASLSDAERRQMRQASQQQQIWARLQGLRDEVVEHTLTIIDKTCYDEHTQAKHLQDLAAVEQRYELVRHLAIQNMPLSAGGLQTSTATDDALTTLQAIDGEIYRRSLAHYEQLLDKMSRLAREELRHFEQVLELMRGEQINYTYLSPARYAQQLHSLVRKQEPGKLIDLLILGAVVEARSCERFVRLLEILPERIGGLYRQLVHSEARHFQDYLSLARSIAKENIDDRIESFLSEDANLVTTPDPEFRFHSGVPG</sequence>
<dbReference type="SUPFAM" id="SSF54001">
    <property type="entry name" value="Cysteine proteinases"/>
    <property type="match status" value="1"/>
</dbReference>
<dbReference type="InterPro" id="IPR038765">
    <property type="entry name" value="Papain-like_cys_pep_sf"/>
</dbReference>
<reference evidence="32" key="1">
    <citation type="submission" date="2021-02" db="EMBL/GenBank/DDBJ databases">
        <authorList>
            <person name="Dougan E. K."/>
            <person name="Rhodes N."/>
            <person name="Thang M."/>
            <person name="Chan C."/>
        </authorList>
    </citation>
    <scope>NUCLEOTIDE SEQUENCE</scope>
</reference>
<dbReference type="InterPro" id="IPR001406">
    <property type="entry name" value="PsdUridine_synth_TruA"/>
</dbReference>
<dbReference type="SUPFAM" id="SSF53623">
    <property type="entry name" value="MurD-like peptide ligases, catalytic domain"/>
    <property type="match status" value="1"/>
</dbReference>
<dbReference type="GO" id="GO:0046872">
    <property type="term" value="F:metal ion binding"/>
    <property type="evidence" value="ECO:0007669"/>
    <property type="project" value="UniProtKB-KW"/>
</dbReference>
<dbReference type="Pfam" id="PF02875">
    <property type="entry name" value="Mur_ligase_C"/>
    <property type="match status" value="1"/>
</dbReference>
<comment type="catalytic activity">
    <reaction evidence="26">
        <text>(1S,2R)-1-C-(indol-3-yl)glycerol 3-phosphate + L-serine = D-glyceraldehyde 3-phosphate + L-tryptophan + H2O</text>
        <dbReference type="Rhea" id="RHEA:10532"/>
        <dbReference type="ChEBI" id="CHEBI:15377"/>
        <dbReference type="ChEBI" id="CHEBI:33384"/>
        <dbReference type="ChEBI" id="CHEBI:57912"/>
        <dbReference type="ChEBI" id="CHEBI:58866"/>
        <dbReference type="ChEBI" id="CHEBI:59776"/>
        <dbReference type="EC" id="4.2.1.20"/>
    </reaction>
</comment>
<evidence type="ECO:0000256" key="14">
    <source>
        <dbReference type="ARBA" id="ARBA00022741"/>
    </source>
</evidence>
<dbReference type="FunFam" id="3.30.70.580:FF:000001">
    <property type="entry name" value="tRNA pseudouridine synthase A"/>
    <property type="match status" value="1"/>
</dbReference>
<dbReference type="InterPro" id="IPR029055">
    <property type="entry name" value="Ntn_hydrolases_N"/>
</dbReference>
<dbReference type="InterPro" id="IPR010386">
    <property type="entry name" value="tRNA-Hydrxlase_MiaE"/>
</dbReference>
<dbReference type="InterPro" id="IPR035584">
    <property type="entry name" value="PurF_N"/>
</dbReference>
<feature type="transmembrane region" description="Helical" evidence="28">
    <location>
        <begin position="3596"/>
        <end position="3615"/>
    </location>
</feature>
<dbReference type="Gene3D" id="3.40.50.300">
    <property type="entry name" value="P-loop containing nucleotide triphosphate hydrolases"/>
    <property type="match status" value="1"/>
</dbReference>
<feature type="compositionally biased region" description="Polar residues" evidence="27">
    <location>
        <begin position="391"/>
        <end position="404"/>
    </location>
</feature>
<comment type="subcellular location">
    <subcellularLocation>
        <location evidence="2">Membrane</location>
        <topology evidence="2">Multi-pass membrane protein</topology>
    </subcellularLocation>
</comment>
<dbReference type="CDD" id="cd04724">
    <property type="entry name" value="Tryptophan_synthase_alpha"/>
    <property type="match status" value="1"/>
</dbReference>
<keyword evidence="12" id="KW-0819">tRNA processing</keyword>
<protein>
    <submittedName>
        <fullName evidence="32">PurF protein</fullName>
    </submittedName>
</protein>
<feature type="transmembrane region" description="Helical" evidence="28">
    <location>
        <begin position="2323"/>
        <end position="2344"/>
    </location>
</feature>
<feature type="domain" description="Glutamine amidotransferase type-2" evidence="30">
    <location>
        <begin position="2361"/>
        <end position="2607"/>
    </location>
</feature>
<dbReference type="Gene3D" id="3.30.70.580">
    <property type="entry name" value="Pseudouridine synthase I, catalytic domain, N-terminal subdomain"/>
    <property type="match status" value="1"/>
</dbReference>
<keyword evidence="22" id="KW-0057">Aromatic amino acid biosynthesis</keyword>
<dbReference type="InterPro" id="IPR038440">
    <property type="entry name" value="FimV_C_sf"/>
</dbReference>
<dbReference type="InterPro" id="IPR029057">
    <property type="entry name" value="PRTase-like"/>
</dbReference>
<keyword evidence="16" id="KW-0822">Tryptophan biosynthesis</keyword>
<dbReference type="GO" id="GO:0006400">
    <property type="term" value="P:tRNA modification"/>
    <property type="evidence" value="ECO:0007669"/>
    <property type="project" value="InterPro"/>
</dbReference>
<feature type="region of interest" description="Disordered" evidence="27">
    <location>
        <begin position="446"/>
        <end position="479"/>
    </location>
</feature>
<dbReference type="InterPro" id="IPR057840">
    <property type="entry name" value="FimV_N"/>
</dbReference>
<dbReference type="PANTHER" id="PTHR48077:SF3">
    <property type="entry name" value="TRYPTOPHAN SYNTHASE"/>
    <property type="match status" value="1"/>
</dbReference>
<dbReference type="GO" id="GO:0005737">
    <property type="term" value="C:cytoplasm"/>
    <property type="evidence" value="ECO:0007669"/>
    <property type="project" value="TreeGrafter"/>
</dbReference>
<dbReference type="PROSITE" id="PS51724">
    <property type="entry name" value="SPOR"/>
    <property type="match status" value="1"/>
</dbReference>
<dbReference type="Gene3D" id="3.40.1190.10">
    <property type="entry name" value="Mur-like, catalytic domain"/>
    <property type="match status" value="1"/>
</dbReference>
<dbReference type="InterPro" id="IPR020011">
    <property type="entry name" value="FimV_C"/>
</dbReference>
<evidence type="ECO:0000256" key="22">
    <source>
        <dbReference type="ARBA" id="ARBA00023141"/>
    </source>
</evidence>
<dbReference type="Pfam" id="PF25800">
    <property type="entry name" value="FimV_N"/>
    <property type="match status" value="1"/>
</dbReference>
<comment type="pathway">
    <text evidence="4">Purine metabolism; IMP biosynthesis via de novo pathway; N(1)-(5-phospho-D-ribosyl)glycinamide from 5-phospho-alpha-D-ribose 1-diphosphate: step 1/2.</text>
</comment>